<dbReference type="VEuPathDB" id="FungiDB:PC110_g17602"/>
<dbReference type="EMBL" id="RCMK01000642">
    <property type="protein sequence ID" value="KAG2917912.1"/>
    <property type="molecule type" value="Genomic_DNA"/>
</dbReference>
<evidence type="ECO:0000313" key="4">
    <source>
        <dbReference type="EMBL" id="KAG2917912.1"/>
    </source>
</evidence>
<evidence type="ECO:0000313" key="7">
    <source>
        <dbReference type="Proteomes" id="UP000774804"/>
    </source>
</evidence>
<dbReference type="PANTHER" id="PTHR31569">
    <property type="entry name" value="SWIM-TYPE DOMAIN-CONTAINING PROTEIN"/>
    <property type="match status" value="1"/>
</dbReference>
<dbReference type="AlphaFoldDB" id="A0A8T1BHL3"/>
<dbReference type="EMBL" id="RCMG01000534">
    <property type="protein sequence ID" value="KAG2852560.1"/>
    <property type="molecule type" value="Genomic_DNA"/>
</dbReference>
<comment type="caution">
    <text evidence="3">The sequence shown here is derived from an EMBL/GenBank/DDBJ whole genome shotgun (WGS) entry which is preliminary data.</text>
</comment>
<dbReference type="PANTHER" id="PTHR31569:SF4">
    <property type="entry name" value="SWIM-TYPE DOMAIN-CONTAINING PROTEIN"/>
    <property type="match status" value="1"/>
</dbReference>
<proteinExistence type="predicted"/>
<evidence type="ECO:0000259" key="1">
    <source>
        <dbReference type="Pfam" id="PF21056"/>
    </source>
</evidence>
<dbReference type="Proteomes" id="UP000774804">
    <property type="component" value="Unassembled WGS sequence"/>
</dbReference>
<evidence type="ECO:0000313" key="6">
    <source>
        <dbReference type="EMBL" id="KAG3210649.1"/>
    </source>
</evidence>
<reference evidence="3" key="1">
    <citation type="submission" date="2018-10" db="EMBL/GenBank/DDBJ databases">
        <title>Effector identification in a new, highly contiguous assembly of the strawberry crown rot pathogen Phytophthora cactorum.</title>
        <authorList>
            <person name="Armitage A.D."/>
            <person name="Nellist C.F."/>
            <person name="Bates H."/>
            <person name="Vickerstaff R.J."/>
            <person name="Harrison R.J."/>
        </authorList>
    </citation>
    <scope>NUCLEOTIDE SEQUENCE</scope>
    <source>
        <strain evidence="2">15-7</strain>
        <strain evidence="3">4032</strain>
        <strain evidence="4">4040</strain>
        <strain evidence="5">P415</strain>
        <strain evidence="6">P421</strain>
    </source>
</reference>
<dbReference type="Proteomes" id="UP000736787">
    <property type="component" value="Unassembled WGS sequence"/>
</dbReference>
<dbReference type="InterPro" id="IPR052579">
    <property type="entry name" value="Zinc_finger_SWIM"/>
</dbReference>
<accession>A0A8T1BHL3</accession>
<organism evidence="3 7">
    <name type="scientific">Phytophthora cactorum</name>
    <dbReference type="NCBI Taxonomy" id="29920"/>
    <lineage>
        <taxon>Eukaryota</taxon>
        <taxon>Sar</taxon>
        <taxon>Stramenopiles</taxon>
        <taxon>Oomycota</taxon>
        <taxon>Peronosporomycetes</taxon>
        <taxon>Peronosporales</taxon>
        <taxon>Peronosporaceae</taxon>
        <taxon>Phytophthora</taxon>
    </lineage>
</organism>
<name>A0A8T1BHL3_9STRA</name>
<protein>
    <recommendedName>
        <fullName evidence="1">ZSWIM1/3 RNaseH-like domain-containing protein</fullName>
    </recommendedName>
</protein>
<dbReference type="EMBL" id="RCML01000715">
    <property type="protein sequence ID" value="KAG2970590.1"/>
    <property type="molecule type" value="Genomic_DNA"/>
</dbReference>
<evidence type="ECO:0000313" key="3">
    <source>
        <dbReference type="EMBL" id="KAG2902195.1"/>
    </source>
</evidence>
<dbReference type="Proteomes" id="UP000735874">
    <property type="component" value="Unassembled WGS sequence"/>
</dbReference>
<dbReference type="InterPro" id="IPR048324">
    <property type="entry name" value="ZSWIM1-3_RNaseH-like"/>
</dbReference>
<evidence type="ECO:0000313" key="2">
    <source>
        <dbReference type="EMBL" id="KAG2852560.1"/>
    </source>
</evidence>
<sequence length="160" mass="18590">MIDVELMVASGSKCSRIYDYIRDNSPYRVQMWDMYILISKTKKSGSNLTDEDHVAEVLVDFNFSADGNVVCIDGSSRGQTAVVLVSSQHMRKMYKRFPELLLMDCSHKTNRYNYQLCTLMIMDQFGNDQTVQHSVIERNADWHMVKLWNISSQWTTESKQ</sequence>
<dbReference type="EMBL" id="RCMI01000647">
    <property type="protein sequence ID" value="KAG2902195.1"/>
    <property type="molecule type" value="Genomic_DNA"/>
</dbReference>
<dbReference type="EMBL" id="RCMV01001063">
    <property type="protein sequence ID" value="KAG3210649.1"/>
    <property type="molecule type" value="Genomic_DNA"/>
</dbReference>
<dbReference type="Pfam" id="PF21056">
    <property type="entry name" value="ZSWIM1-3_RNaseH-like"/>
    <property type="match status" value="1"/>
</dbReference>
<dbReference type="Proteomes" id="UP000760860">
    <property type="component" value="Unassembled WGS sequence"/>
</dbReference>
<evidence type="ECO:0000313" key="5">
    <source>
        <dbReference type="EMBL" id="KAG2970590.1"/>
    </source>
</evidence>
<feature type="domain" description="ZSWIM1/3 RNaseH-like" evidence="1">
    <location>
        <begin position="61"/>
        <end position="147"/>
    </location>
</feature>
<gene>
    <name evidence="2" type="ORF">PC113_g14911</name>
    <name evidence="3" type="ORF">PC115_g15667</name>
    <name evidence="4" type="ORF">PC117_g17252</name>
    <name evidence="5" type="ORF">PC118_g16773</name>
    <name evidence="6" type="ORF">PC129_g18352</name>
</gene>
<dbReference type="Proteomes" id="UP000697107">
    <property type="component" value="Unassembled WGS sequence"/>
</dbReference>